<dbReference type="AlphaFoldDB" id="A0A839PTH2"/>
<organism evidence="1 2">
    <name type="scientific">Terracoccus luteus</name>
    <dbReference type="NCBI Taxonomy" id="53356"/>
    <lineage>
        <taxon>Bacteria</taxon>
        <taxon>Bacillati</taxon>
        <taxon>Actinomycetota</taxon>
        <taxon>Actinomycetes</taxon>
        <taxon>Micrococcales</taxon>
        <taxon>Intrasporangiaceae</taxon>
        <taxon>Terracoccus</taxon>
    </lineage>
</organism>
<accession>A0A839PTH2</accession>
<dbReference type="RefSeq" id="WP_221186193.1">
    <property type="nucleotide sequence ID" value="NZ_JACHVT010000003.1"/>
</dbReference>
<proteinExistence type="predicted"/>
<reference evidence="1 2" key="1">
    <citation type="submission" date="2020-08" db="EMBL/GenBank/DDBJ databases">
        <title>Genomic Encyclopedia of Type Strains, Phase IV (KMG-V): Genome sequencing to study the core and pangenomes of soil and plant-associated prokaryotes.</title>
        <authorList>
            <person name="Whitman W."/>
        </authorList>
    </citation>
    <scope>NUCLEOTIDE SEQUENCE [LARGE SCALE GENOMIC DNA]</scope>
    <source>
        <strain evidence="1 2">B3ACCR2</strain>
    </source>
</reference>
<protein>
    <submittedName>
        <fullName evidence="1">Uncharacterized protein</fullName>
    </submittedName>
</protein>
<name>A0A839PTH2_9MICO</name>
<gene>
    <name evidence="1" type="ORF">FHW14_001613</name>
</gene>
<sequence>MDARDRLIADPFDWQRTASGQVRVSRGGRLVAVVAGAAARRLDRVLDGGDERAIQHALARATGNYKRGNER</sequence>
<evidence type="ECO:0000313" key="1">
    <source>
        <dbReference type="EMBL" id="MBB2986459.1"/>
    </source>
</evidence>
<dbReference type="EMBL" id="JACHVT010000003">
    <property type="protein sequence ID" value="MBB2986459.1"/>
    <property type="molecule type" value="Genomic_DNA"/>
</dbReference>
<evidence type="ECO:0000313" key="2">
    <source>
        <dbReference type="Proteomes" id="UP000590811"/>
    </source>
</evidence>
<comment type="caution">
    <text evidence="1">The sequence shown here is derived from an EMBL/GenBank/DDBJ whole genome shotgun (WGS) entry which is preliminary data.</text>
</comment>
<dbReference type="Proteomes" id="UP000590811">
    <property type="component" value="Unassembled WGS sequence"/>
</dbReference>